<accession>A0A2T5GAA9</accession>
<dbReference type="InterPro" id="IPR029398">
    <property type="entry name" value="PolB_thumb"/>
</dbReference>
<dbReference type="GO" id="GO:0005829">
    <property type="term" value="C:cytosol"/>
    <property type="evidence" value="ECO:0007669"/>
    <property type="project" value="TreeGrafter"/>
</dbReference>
<comment type="catalytic activity">
    <reaction evidence="18">
        <text>2'-deoxyribonucleotide-(2'-deoxyribose 5'-phosphate)-2'-deoxyribonucleotide-DNA = a 3'-end 2'-deoxyribonucleotide-(2,3-dehydro-2,3-deoxyribose 5'-phosphate)-DNA + a 5'-end 5'-phospho-2'-deoxyribonucleoside-DNA + H(+)</text>
        <dbReference type="Rhea" id="RHEA:66592"/>
        <dbReference type="Rhea" id="RHEA-COMP:13180"/>
        <dbReference type="Rhea" id="RHEA-COMP:16897"/>
        <dbReference type="Rhea" id="RHEA-COMP:17067"/>
        <dbReference type="ChEBI" id="CHEBI:15378"/>
        <dbReference type="ChEBI" id="CHEBI:136412"/>
        <dbReference type="ChEBI" id="CHEBI:157695"/>
        <dbReference type="ChEBI" id="CHEBI:167181"/>
        <dbReference type="EC" id="4.2.99.18"/>
    </reaction>
</comment>
<dbReference type="GO" id="GO:0003887">
    <property type="term" value="F:DNA-directed DNA polymerase activity"/>
    <property type="evidence" value="ECO:0007669"/>
    <property type="project" value="UniProtKB-KW"/>
</dbReference>
<evidence type="ECO:0000313" key="25">
    <source>
        <dbReference type="EMBL" id="PTQ53115.1"/>
    </source>
</evidence>
<dbReference type="GO" id="GO:0042578">
    <property type="term" value="F:phosphoric ester hydrolase activity"/>
    <property type="evidence" value="ECO:0007669"/>
    <property type="project" value="TreeGrafter"/>
</dbReference>
<dbReference type="SUPFAM" id="SSF47802">
    <property type="entry name" value="DNA polymerase beta, N-terminal domain-like"/>
    <property type="match status" value="1"/>
</dbReference>
<name>A0A2T5GAA9_9BACL</name>
<dbReference type="SMART" id="SM00278">
    <property type="entry name" value="HhH1"/>
    <property type="match status" value="3"/>
</dbReference>
<dbReference type="GO" id="GO:0006281">
    <property type="term" value="P:DNA repair"/>
    <property type="evidence" value="ECO:0007669"/>
    <property type="project" value="UniProtKB-KW"/>
</dbReference>
<dbReference type="EC" id="4.2.99.18" evidence="4"/>
<proteinExistence type="predicted"/>
<evidence type="ECO:0000256" key="2">
    <source>
        <dbReference type="ARBA" id="ARBA00004496"/>
    </source>
</evidence>
<dbReference type="InterPro" id="IPR022311">
    <property type="entry name" value="PolX-like"/>
</dbReference>
<gene>
    <name evidence="25" type="ORF">BLITH_0195</name>
</gene>
<comment type="subcellular location">
    <subcellularLocation>
        <location evidence="2">Cytoplasm</location>
    </subcellularLocation>
</comment>
<evidence type="ECO:0000259" key="23">
    <source>
        <dbReference type="SMART" id="SM00481"/>
    </source>
</evidence>
<evidence type="ECO:0000256" key="17">
    <source>
        <dbReference type="ARBA" id="ARBA00035726"/>
    </source>
</evidence>
<evidence type="ECO:0000256" key="14">
    <source>
        <dbReference type="ARBA" id="ARBA00023053"/>
    </source>
</evidence>
<dbReference type="NCBIfam" id="NF006375">
    <property type="entry name" value="PRK08609.1"/>
    <property type="match status" value="1"/>
</dbReference>
<evidence type="ECO:0000256" key="5">
    <source>
        <dbReference type="ARBA" id="ARBA00020020"/>
    </source>
</evidence>
<evidence type="ECO:0000256" key="7">
    <source>
        <dbReference type="ARBA" id="ARBA00022634"/>
    </source>
</evidence>
<dbReference type="InterPro" id="IPR003141">
    <property type="entry name" value="Pol/His_phosphatase_N"/>
</dbReference>
<evidence type="ECO:0000256" key="16">
    <source>
        <dbReference type="ARBA" id="ARBA00035717"/>
    </source>
</evidence>
<keyword evidence="13" id="KW-0239">DNA-directed DNA polymerase</keyword>
<dbReference type="PANTHER" id="PTHR36928">
    <property type="entry name" value="PHOSPHATASE YCDX-RELATED"/>
    <property type="match status" value="1"/>
</dbReference>
<dbReference type="CDD" id="cd07436">
    <property type="entry name" value="PHP_PolX"/>
    <property type="match status" value="1"/>
</dbReference>
<evidence type="ECO:0000256" key="18">
    <source>
        <dbReference type="ARBA" id="ARBA00044632"/>
    </source>
</evidence>
<dbReference type="PIRSF" id="PIRSF005047">
    <property type="entry name" value="UCP005047_YshC"/>
    <property type="match status" value="1"/>
</dbReference>
<dbReference type="InterPro" id="IPR050243">
    <property type="entry name" value="PHP_phosphatase"/>
</dbReference>
<dbReference type="InterPro" id="IPR010996">
    <property type="entry name" value="HHH_MUS81"/>
</dbReference>
<evidence type="ECO:0000256" key="4">
    <source>
        <dbReference type="ARBA" id="ARBA00012720"/>
    </source>
</evidence>
<dbReference type="Pfam" id="PF14716">
    <property type="entry name" value="HHH_8"/>
    <property type="match status" value="1"/>
</dbReference>
<protein>
    <recommendedName>
        <fullName evidence="5">DNA polymerase beta</fullName>
        <ecNumber evidence="3">2.7.7.7</ecNumber>
        <ecNumber evidence="4">4.2.99.18</ecNumber>
    </recommendedName>
    <alternativeName>
        <fullName evidence="16">5'-deoxyribose-phosphate lyase</fullName>
    </alternativeName>
    <alternativeName>
        <fullName evidence="17">AP lyase</fullName>
    </alternativeName>
</protein>
<sequence>MDNLEIAWVLSRIADSYEILGESVFRVNAYRRAAETVERLDRPVAEVLEDLPGVGKSIRAVIEELLSTGESRLLRSLEERIPGDLLRLLDVPGIGPRTIYRLYSELGLTTVEEVRAAAEAKKIRTLKGFGGKLEGRILEGIRAMGKRRERVPLAEVYPLAQALVARIRRIPGVLEAVVGGSIRRLEPTVGDIDIAVKTTVPEEVSERITRLRGVREILARGEDALSFRYELLWPIRVDIRFFAPEVFGSGLVYFTGDKEHNIYFRRLAKARGYHLSEWGFEREADQADRVLCPEEEDVYRFLGLFAPTPELRIGDTPFRPENRARIPHLVRLEDIRGDLHMHTDYSDGGDSLEAMARAALARGYAYIAITDHSRSLKVVGGLSLERLREQGEAIRRLEERLSEEAGRPFYILRGAEVDILPDGSLDYEDEVLRELDLVVASVHTHFQQSREEITARIVRAARHPYVDIIGHPTGRVYGRRDAYALDVEALVAAAQESGVTVELNAHPYRLDLGPSHLALAREHGVRIAIDTDAHNVEGLEDMFFGVATARKAYVLRESVINTWDFPRLWSYLRRNRGPSPYRGREV</sequence>
<evidence type="ECO:0000256" key="6">
    <source>
        <dbReference type="ARBA" id="ARBA00022481"/>
    </source>
</evidence>
<evidence type="ECO:0000256" key="3">
    <source>
        <dbReference type="ARBA" id="ARBA00012417"/>
    </source>
</evidence>
<dbReference type="InterPro" id="IPR016195">
    <property type="entry name" value="Pol/histidinol_Pase-like"/>
</dbReference>
<dbReference type="Gene3D" id="1.10.150.110">
    <property type="entry name" value="DNA polymerase beta, N-terminal domain-like"/>
    <property type="match status" value="1"/>
</dbReference>
<dbReference type="Gene3D" id="3.30.210.10">
    <property type="entry name" value="DNA polymerase, thumb domain"/>
    <property type="match status" value="1"/>
</dbReference>
<dbReference type="GO" id="GO:0003677">
    <property type="term" value="F:DNA binding"/>
    <property type="evidence" value="ECO:0007669"/>
    <property type="project" value="InterPro"/>
</dbReference>
<dbReference type="GO" id="GO:0008270">
    <property type="term" value="F:zinc ion binding"/>
    <property type="evidence" value="ECO:0007669"/>
    <property type="project" value="TreeGrafter"/>
</dbReference>
<evidence type="ECO:0000313" key="26">
    <source>
        <dbReference type="Proteomes" id="UP000244016"/>
    </source>
</evidence>
<feature type="domain" description="Helix-hairpin-helix DNA-binding motif class 1" evidence="22">
    <location>
        <begin position="86"/>
        <end position="105"/>
    </location>
</feature>
<reference evidence="25 26" key="1">
    <citation type="submission" date="2017-08" db="EMBL/GenBank/DDBJ databases">
        <title>Burning lignite coal seam in the remote Altai Mountains harbors a hydrogen-driven thermophilic microbial community.</title>
        <authorList>
            <person name="Kadnikov V.V."/>
            <person name="Mardanov A.V."/>
            <person name="Ivasenko D."/>
            <person name="Beletsky A.V."/>
            <person name="Karnachuk O.V."/>
            <person name="Ravin N.V."/>
        </authorList>
    </citation>
    <scope>NUCLEOTIDE SEQUENCE [LARGE SCALE GENOMIC DNA]</scope>
    <source>
        <strain evidence="25">AL31</strain>
    </source>
</reference>
<keyword evidence="15" id="KW-0234">DNA repair</keyword>
<dbReference type="InterPro" id="IPR037160">
    <property type="entry name" value="DNA_Pol_thumb_sf"/>
</dbReference>
<feature type="domain" description="Polymerase/histidinol phosphatase N-terminal" evidence="23">
    <location>
        <begin position="337"/>
        <end position="421"/>
    </location>
</feature>
<evidence type="ECO:0000259" key="24">
    <source>
        <dbReference type="SMART" id="SM00483"/>
    </source>
</evidence>
<dbReference type="Gene3D" id="3.20.20.140">
    <property type="entry name" value="Metal-dependent hydrolases"/>
    <property type="match status" value="1"/>
</dbReference>
<keyword evidence="10" id="KW-0235">DNA replication</keyword>
<keyword evidence="6" id="KW-0488">Methylation</keyword>
<keyword evidence="12" id="KW-0832">Ubl conjugation</keyword>
<keyword evidence="14" id="KW-0915">Sodium</keyword>
<dbReference type="SUPFAM" id="SSF158702">
    <property type="entry name" value="Sec63 N-terminal domain-like"/>
    <property type="match status" value="1"/>
</dbReference>
<evidence type="ECO:0000256" key="12">
    <source>
        <dbReference type="ARBA" id="ARBA00022843"/>
    </source>
</evidence>
<dbReference type="SMART" id="SM00483">
    <property type="entry name" value="POLXc"/>
    <property type="match status" value="1"/>
</dbReference>
<organism evidence="25 26">
    <name type="scientific">Brockia lithotrophica</name>
    <dbReference type="NCBI Taxonomy" id="933949"/>
    <lineage>
        <taxon>Bacteria</taxon>
        <taxon>Bacillati</taxon>
        <taxon>Bacillota</taxon>
        <taxon>Bacilli</taxon>
        <taxon>Bacillales</taxon>
        <taxon>Bacillales Family X. Incertae Sedis</taxon>
        <taxon>Brockia</taxon>
    </lineage>
</organism>
<dbReference type="Pfam" id="PF14520">
    <property type="entry name" value="HHH_5"/>
    <property type="match status" value="1"/>
</dbReference>
<comment type="catalytic activity">
    <reaction evidence="21">
        <text>DNA(n) + a 2'-deoxyribonucleoside 5'-triphosphate = DNA(n+1) + diphosphate</text>
        <dbReference type="Rhea" id="RHEA:22508"/>
        <dbReference type="Rhea" id="RHEA-COMP:17339"/>
        <dbReference type="Rhea" id="RHEA-COMP:17340"/>
        <dbReference type="ChEBI" id="CHEBI:33019"/>
        <dbReference type="ChEBI" id="CHEBI:61560"/>
        <dbReference type="ChEBI" id="CHEBI:173112"/>
        <dbReference type="EC" id="2.7.7.7"/>
    </reaction>
</comment>
<dbReference type="InterPro" id="IPR003583">
    <property type="entry name" value="Hlx-hairpin-Hlx_DNA-bd_motif"/>
</dbReference>
<evidence type="ECO:0000256" key="9">
    <source>
        <dbReference type="ARBA" id="ARBA00022695"/>
    </source>
</evidence>
<keyword evidence="7" id="KW-0237">DNA synthesis</keyword>
<dbReference type="SMART" id="SM00481">
    <property type="entry name" value="POLIIIAc"/>
    <property type="match status" value="1"/>
</dbReference>
<dbReference type="PANTHER" id="PTHR36928:SF1">
    <property type="entry name" value="PHOSPHATASE YCDX-RELATED"/>
    <property type="match status" value="1"/>
</dbReference>
<evidence type="ECO:0000259" key="22">
    <source>
        <dbReference type="SMART" id="SM00278"/>
    </source>
</evidence>
<dbReference type="SUPFAM" id="SSF89550">
    <property type="entry name" value="PHP domain-like"/>
    <property type="match status" value="1"/>
</dbReference>
<evidence type="ECO:0000256" key="1">
    <source>
        <dbReference type="ARBA" id="ARBA00001946"/>
    </source>
</evidence>
<comment type="cofactor">
    <cofactor evidence="1">
        <name>Mg(2+)</name>
        <dbReference type="ChEBI" id="CHEBI:18420"/>
    </cofactor>
</comment>
<evidence type="ECO:0000256" key="20">
    <source>
        <dbReference type="ARBA" id="ARBA00045548"/>
    </source>
</evidence>
<dbReference type="PRINTS" id="PR00870">
    <property type="entry name" value="DNAPOLXBETA"/>
</dbReference>
<dbReference type="InterPro" id="IPR047967">
    <property type="entry name" value="PolX_PHP"/>
</dbReference>
<feature type="domain" description="DNA-directed DNA polymerase X" evidence="24">
    <location>
        <begin position="1"/>
        <end position="313"/>
    </location>
</feature>
<dbReference type="Pfam" id="PF02811">
    <property type="entry name" value="PHP"/>
    <property type="match status" value="1"/>
</dbReference>
<dbReference type="InterPro" id="IPR027421">
    <property type="entry name" value="DNA_pol_lamdba_lyase_dom_sf"/>
</dbReference>
<evidence type="ECO:0000256" key="8">
    <source>
        <dbReference type="ARBA" id="ARBA00022679"/>
    </source>
</evidence>
<dbReference type="Proteomes" id="UP000244016">
    <property type="component" value="Unassembled WGS sequence"/>
</dbReference>
<dbReference type="InterPro" id="IPR002008">
    <property type="entry name" value="DNA_pol_X_beta-like"/>
</dbReference>
<dbReference type="InterPro" id="IPR002054">
    <property type="entry name" value="DNA-dir_DNA_pol_X"/>
</dbReference>
<evidence type="ECO:0000256" key="21">
    <source>
        <dbReference type="ARBA" id="ARBA00049244"/>
    </source>
</evidence>
<keyword evidence="9" id="KW-0548">Nucleotidyltransferase</keyword>
<dbReference type="InterPro" id="IPR004013">
    <property type="entry name" value="PHP_dom"/>
</dbReference>
<keyword evidence="8" id="KW-0808">Transferase</keyword>
<evidence type="ECO:0000256" key="19">
    <source>
        <dbReference type="ARBA" id="ARBA00044678"/>
    </source>
</evidence>
<dbReference type="FunFam" id="3.20.20.140:FF:000047">
    <property type="entry name" value="PHP domain-containing protein"/>
    <property type="match status" value="1"/>
</dbReference>
<dbReference type="SUPFAM" id="SSF81301">
    <property type="entry name" value="Nucleotidyltransferase"/>
    <property type="match status" value="1"/>
</dbReference>
<comment type="catalytic activity">
    <reaction evidence="19">
        <text>a 5'-end 2'-deoxyribose-2'-deoxyribonucleotide-DNA = (2E,4S)-4-hydroxypenten-2-al-5-phosphate + a 5'-end 5'-phospho-2'-deoxyribonucleoside-DNA + H(+)</text>
        <dbReference type="Rhea" id="RHEA:76255"/>
        <dbReference type="Rhea" id="RHEA-COMP:13180"/>
        <dbReference type="Rhea" id="RHEA-COMP:18657"/>
        <dbReference type="ChEBI" id="CHEBI:15378"/>
        <dbReference type="ChEBI" id="CHEBI:136412"/>
        <dbReference type="ChEBI" id="CHEBI:195194"/>
        <dbReference type="ChEBI" id="CHEBI:195195"/>
    </reaction>
</comment>
<dbReference type="CDD" id="cd00141">
    <property type="entry name" value="NT_POLXc"/>
    <property type="match status" value="1"/>
</dbReference>
<evidence type="ECO:0000256" key="15">
    <source>
        <dbReference type="ARBA" id="ARBA00023204"/>
    </source>
</evidence>
<keyword evidence="11" id="KW-0227">DNA damage</keyword>
<evidence type="ECO:0000256" key="10">
    <source>
        <dbReference type="ARBA" id="ARBA00022705"/>
    </source>
</evidence>
<feature type="domain" description="Helix-hairpin-helix DNA-binding motif class 1" evidence="22">
    <location>
        <begin position="121"/>
        <end position="140"/>
    </location>
</feature>
<comment type="function">
    <text evidence="20">Repair polymerase that plays a key role in base-excision repair. During this process, the damaged base is excised by specific DNA glycosylases, the DNA backbone is nicked at the abasic site by an apurinic/apyrimidic (AP) endonuclease, and POLB removes 5'-deoxyribose-phosphate from the preincised AP site acting as a 5'-deoxyribose-phosphate lyase (5'-dRP lyase); through its DNA polymerase activity, it adds one nucleotide to the 3' end of the arising single-nucleotide gap. Conducts 'gap-filling' DNA synthesis in a stepwise distributive fashion rather than in a processive fashion as for other DNA polymerases. It is also able to cleave sugar-phosphate bonds 3' to an intact AP site, acting as an AP lyase.</text>
</comment>
<dbReference type="GO" id="GO:0140078">
    <property type="term" value="F:class I DNA-(apurinic or apyrimidinic site) endonuclease activity"/>
    <property type="evidence" value="ECO:0007669"/>
    <property type="project" value="UniProtKB-EC"/>
</dbReference>
<dbReference type="Gene3D" id="3.30.460.10">
    <property type="entry name" value="Beta Polymerase, domain 2"/>
    <property type="match status" value="1"/>
</dbReference>
<feature type="domain" description="Helix-hairpin-helix DNA-binding motif class 1" evidence="22">
    <location>
        <begin position="46"/>
        <end position="65"/>
    </location>
</feature>
<dbReference type="EMBL" id="PEBW01000001">
    <property type="protein sequence ID" value="PTQ53115.1"/>
    <property type="molecule type" value="Genomic_DNA"/>
</dbReference>
<dbReference type="Gene3D" id="1.10.150.20">
    <property type="entry name" value="5' to 3' exonuclease, C-terminal subdomain"/>
    <property type="match status" value="1"/>
</dbReference>
<dbReference type="Pfam" id="PF14791">
    <property type="entry name" value="DNA_pol_B_thumb"/>
    <property type="match status" value="1"/>
</dbReference>
<evidence type="ECO:0000256" key="11">
    <source>
        <dbReference type="ARBA" id="ARBA00022763"/>
    </source>
</evidence>
<evidence type="ECO:0000256" key="13">
    <source>
        <dbReference type="ARBA" id="ARBA00022932"/>
    </source>
</evidence>
<dbReference type="InterPro" id="IPR043519">
    <property type="entry name" value="NT_sf"/>
</dbReference>
<comment type="caution">
    <text evidence="25">The sequence shown here is derived from an EMBL/GenBank/DDBJ whole genome shotgun (WGS) entry which is preliminary data.</text>
</comment>
<dbReference type="EC" id="2.7.7.7" evidence="3"/>
<dbReference type="AlphaFoldDB" id="A0A2T5GAA9"/>